<evidence type="ECO:0000313" key="3">
    <source>
        <dbReference type="Proteomes" id="UP000193570"/>
    </source>
</evidence>
<name>A0A1X6Z809_9RHOB</name>
<evidence type="ECO:0000256" key="1">
    <source>
        <dbReference type="SAM" id="MobiDB-lite"/>
    </source>
</evidence>
<reference evidence="2 3" key="1">
    <citation type="submission" date="2017-03" db="EMBL/GenBank/DDBJ databases">
        <authorList>
            <person name="Afonso C.L."/>
            <person name="Miller P.J."/>
            <person name="Scott M.A."/>
            <person name="Spackman E."/>
            <person name="Goraichik I."/>
            <person name="Dimitrov K.M."/>
            <person name="Suarez D.L."/>
            <person name="Swayne D.E."/>
        </authorList>
    </citation>
    <scope>NUCLEOTIDE SEQUENCE [LARGE SCALE GENOMIC DNA]</scope>
    <source>
        <strain evidence="2 3">CECT 8625</strain>
    </source>
</reference>
<sequence>MQITLPAIPAAPLVSGHPFGVPGVPPRGPDPRRVEATPAPSSADNAPDRRLATASPREELQAALASPADHIAPPTIMQLRIAAMLESPEAGLDTGATTPPENGARVAFSYAAAAAGPAANAPREDGANAPGP</sequence>
<dbReference type="RefSeq" id="WP_085791836.1">
    <property type="nucleotide sequence ID" value="NZ_FWFK01000003.1"/>
</dbReference>
<gene>
    <name evidence="2" type="ORF">ROJ8625_02143</name>
</gene>
<dbReference type="OrthoDB" id="7874994at2"/>
<keyword evidence="3" id="KW-1185">Reference proteome</keyword>
<proteinExistence type="predicted"/>
<evidence type="ECO:0000313" key="2">
    <source>
        <dbReference type="EMBL" id="SLN43296.1"/>
    </source>
</evidence>
<dbReference type="AlphaFoldDB" id="A0A1X6Z809"/>
<dbReference type="EMBL" id="FWFK01000003">
    <property type="protein sequence ID" value="SLN43296.1"/>
    <property type="molecule type" value="Genomic_DNA"/>
</dbReference>
<accession>A0A1X6Z809</accession>
<feature type="region of interest" description="Disordered" evidence="1">
    <location>
        <begin position="113"/>
        <end position="132"/>
    </location>
</feature>
<feature type="region of interest" description="Disordered" evidence="1">
    <location>
        <begin position="12"/>
        <end position="56"/>
    </location>
</feature>
<dbReference type="Proteomes" id="UP000193570">
    <property type="component" value="Unassembled WGS sequence"/>
</dbReference>
<protein>
    <submittedName>
        <fullName evidence="2">Uncharacterized protein</fullName>
    </submittedName>
</protein>
<feature type="compositionally biased region" description="Basic and acidic residues" evidence="1">
    <location>
        <begin position="46"/>
        <end position="56"/>
    </location>
</feature>
<organism evidence="2 3">
    <name type="scientific">Roseivivax jejudonensis</name>
    <dbReference type="NCBI Taxonomy" id="1529041"/>
    <lineage>
        <taxon>Bacteria</taxon>
        <taxon>Pseudomonadati</taxon>
        <taxon>Pseudomonadota</taxon>
        <taxon>Alphaproteobacteria</taxon>
        <taxon>Rhodobacterales</taxon>
        <taxon>Roseobacteraceae</taxon>
        <taxon>Roseivivax</taxon>
    </lineage>
</organism>